<organism evidence="3 4">
    <name type="scientific">Azospira oryzae</name>
    <dbReference type="NCBI Taxonomy" id="146939"/>
    <lineage>
        <taxon>Bacteria</taxon>
        <taxon>Pseudomonadati</taxon>
        <taxon>Pseudomonadota</taxon>
        <taxon>Betaproteobacteria</taxon>
        <taxon>Rhodocyclales</taxon>
        <taxon>Rhodocyclaceae</taxon>
        <taxon>Azospira</taxon>
    </lineage>
</organism>
<accession>A0ABY0IPA1</accession>
<feature type="transmembrane region" description="Helical" evidence="2">
    <location>
        <begin position="62"/>
        <end position="80"/>
    </location>
</feature>
<evidence type="ECO:0000313" key="3">
    <source>
        <dbReference type="EMBL" id="RZT89387.1"/>
    </source>
</evidence>
<feature type="transmembrane region" description="Helical" evidence="2">
    <location>
        <begin position="39"/>
        <end position="56"/>
    </location>
</feature>
<dbReference type="RefSeq" id="WP_130458166.1">
    <property type="nucleotide sequence ID" value="NZ_SHKM01000001.1"/>
</dbReference>
<comment type="caution">
    <text evidence="3">The sequence shown here is derived from an EMBL/GenBank/DDBJ whole genome shotgun (WGS) entry which is preliminary data.</text>
</comment>
<proteinExistence type="predicted"/>
<keyword evidence="2" id="KW-0472">Membrane</keyword>
<feature type="region of interest" description="Disordered" evidence="1">
    <location>
        <begin position="190"/>
        <end position="219"/>
    </location>
</feature>
<evidence type="ECO:0000256" key="1">
    <source>
        <dbReference type="SAM" id="MobiDB-lite"/>
    </source>
</evidence>
<sequence>MDLRAQAQRWQRWLFRLQPEGGAVRLERRRIYILPTRSGLLYALALVVMLLGAINYDLALGHALVFLLAGLGLVAMVHTFRNLLGLGLQAGTVAPVFAGEQARLTLHLDRPDPRPRRALALDAGAGPILAELELPDSSSVSLPLPPQPRGYRPLPRLTVASVYPLGLFRAWAYFLPAARHLVYPAPLSSPLPRARSVPQAGDSRGGNGQEDFAGLRPRQPADPLRHIAWKAAAREPAERPLPVKHFAGGGAEEIRLDWQDLPSGCDVEQGLSLLTGWVLAAEAEGLSYGLQLPGVDIPRGSGPAHRQRCLETLALWSPPGARQP</sequence>
<keyword evidence="2" id="KW-0812">Transmembrane</keyword>
<keyword evidence="2" id="KW-1133">Transmembrane helix</keyword>
<keyword evidence="4" id="KW-1185">Reference proteome</keyword>
<gene>
    <name evidence="3" type="ORF">EV678_0171</name>
</gene>
<evidence type="ECO:0000256" key="2">
    <source>
        <dbReference type="SAM" id="Phobius"/>
    </source>
</evidence>
<dbReference type="EMBL" id="SHKM01000001">
    <property type="protein sequence ID" value="RZT89387.1"/>
    <property type="molecule type" value="Genomic_DNA"/>
</dbReference>
<dbReference type="Proteomes" id="UP000292136">
    <property type="component" value="Unassembled WGS sequence"/>
</dbReference>
<protein>
    <submittedName>
        <fullName evidence="3">Uncharacterized protein (DUF58 family)</fullName>
    </submittedName>
</protein>
<dbReference type="PANTHER" id="PTHR34351:SF1">
    <property type="entry name" value="SLR1927 PROTEIN"/>
    <property type="match status" value="1"/>
</dbReference>
<reference evidence="3 4" key="1">
    <citation type="submission" date="2019-02" db="EMBL/GenBank/DDBJ databases">
        <title>Genomic Encyclopedia of Type Strains, Phase IV (KMG-IV): sequencing the most valuable type-strain genomes for metagenomic binning, comparative biology and taxonomic classification.</title>
        <authorList>
            <person name="Goeker M."/>
        </authorList>
    </citation>
    <scope>NUCLEOTIDE SEQUENCE [LARGE SCALE GENOMIC DNA]</scope>
    <source>
        <strain evidence="3 4">DSM 21223</strain>
    </source>
</reference>
<dbReference type="PANTHER" id="PTHR34351">
    <property type="entry name" value="SLR1927 PROTEIN-RELATED"/>
    <property type="match status" value="1"/>
</dbReference>
<evidence type="ECO:0000313" key="4">
    <source>
        <dbReference type="Proteomes" id="UP000292136"/>
    </source>
</evidence>
<name>A0ABY0IPA1_9RHOO</name>